<protein>
    <submittedName>
        <fullName evidence="8">Transcriptional regulator</fullName>
    </submittedName>
</protein>
<evidence type="ECO:0000256" key="1">
    <source>
        <dbReference type="ARBA" id="ARBA00001966"/>
    </source>
</evidence>
<dbReference type="InterPro" id="IPR058240">
    <property type="entry name" value="rSAM_sf"/>
</dbReference>
<dbReference type="SUPFAM" id="SSF102114">
    <property type="entry name" value="Radical SAM enzymes"/>
    <property type="match status" value="1"/>
</dbReference>
<dbReference type="GO" id="GO:0046872">
    <property type="term" value="F:metal ion binding"/>
    <property type="evidence" value="ECO:0007669"/>
    <property type="project" value="UniProtKB-KW"/>
</dbReference>
<dbReference type="PANTHER" id="PTHR43787:SF3">
    <property type="entry name" value="ARYLSULFATASE REGULATORY PROTEIN"/>
    <property type="match status" value="1"/>
</dbReference>
<dbReference type="InterPro" id="IPR013785">
    <property type="entry name" value="Aldolase_TIM"/>
</dbReference>
<sequence>MIESKYNLCLQDNTGMIIYNAKADEIVALNPHLAELYNQYRKKPEELSNHHSELFQMLVDKGFLVEEGLDEAQYFIEQCEKREEENGEYTITVNPTLACNMKCWYCYENHENKPAMNDSVKQAVILFIEKLLATDSCQKLHLSFFGGEPLLYFDKIVLPILLQAHNLCAKRNVELSVHFTTNAFLLTHDVLRQ</sequence>
<dbReference type="PANTHER" id="PTHR43787">
    <property type="entry name" value="FEMO COFACTOR BIOSYNTHESIS PROTEIN NIFB-RELATED"/>
    <property type="match status" value="1"/>
</dbReference>
<accession>J9FBF4</accession>
<reference evidence="8" key="1">
    <citation type="journal article" date="2012" name="PLoS ONE">
        <title>Gene sets for utilization of primary and secondary nutrition supplies in the distal gut of endangered iberian lynx.</title>
        <authorList>
            <person name="Alcaide M."/>
            <person name="Messina E."/>
            <person name="Richter M."/>
            <person name="Bargiela R."/>
            <person name="Peplies J."/>
            <person name="Huws S.A."/>
            <person name="Newbold C.J."/>
            <person name="Golyshin P.N."/>
            <person name="Simon M.A."/>
            <person name="Lopez G."/>
            <person name="Yakimov M.M."/>
            <person name="Ferrer M."/>
        </authorList>
    </citation>
    <scope>NUCLEOTIDE SEQUENCE</scope>
</reference>
<keyword evidence="2" id="KW-0004">4Fe-4S</keyword>
<proteinExistence type="predicted"/>
<dbReference type="Pfam" id="PF04055">
    <property type="entry name" value="Radical_SAM"/>
    <property type="match status" value="1"/>
</dbReference>
<dbReference type="CDD" id="cd01335">
    <property type="entry name" value="Radical_SAM"/>
    <property type="match status" value="1"/>
</dbReference>
<dbReference type="SFLD" id="SFLDS00029">
    <property type="entry name" value="Radical_SAM"/>
    <property type="match status" value="1"/>
</dbReference>
<gene>
    <name evidence="8" type="ORF">EVA_19659</name>
</gene>
<evidence type="ECO:0000256" key="3">
    <source>
        <dbReference type="ARBA" id="ARBA00022691"/>
    </source>
</evidence>
<evidence type="ECO:0000256" key="4">
    <source>
        <dbReference type="ARBA" id="ARBA00022723"/>
    </source>
</evidence>
<keyword evidence="5" id="KW-0408">Iron</keyword>
<keyword evidence="3" id="KW-0949">S-adenosyl-L-methionine</keyword>
<evidence type="ECO:0000256" key="2">
    <source>
        <dbReference type="ARBA" id="ARBA00022485"/>
    </source>
</evidence>
<feature type="domain" description="Radical SAM core" evidence="7">
    <location>
        <begin position="93"/>
        <end position="192"/>
    </location>
</feature>
<evidence type="ECO:0000313" key="8">
    <source>
        <dbReference type="EMBL" id="EJW92231.1"/>
    </source>
</evidence>
<name>J9FBF4_9ZZZZ</name>
<evidence type="ECO:0000256" key="5">
    <source>
        <dbReference type="ARBA" id="ARBA00023004"/>
    </source>
</evidence>
<keyword evidence="6" id="KW-0411">Iron-sulfur</keyword>
<keyword evidence="4" id="KW-0479">Metal-binding</keyword>
<comment type="cofactor">
    <cofactor evidence="1">
        <name>[4Fe-4S] cluster</name>
        <dbReference type="ChEBI" id="CHEBI:49883"/>
    </cofactor>
</comment>
<organism evidence="8">
    <name type="scientific">gut metagenome</name>
    <dbReference type="NCBI Taxonomy" id="749906"/>
    <lineage>
        <taxon>unclassified sequences</taxon>
        <taxon>metagenomes</taxon>
        <taxon>organismal metagenomes</taxon>
    </lineage>
</organism>
<feature type="non-terminal residue" evidence="8">
    <location>
        <position position="193"/>
    </location>
</feature>
<evidence type="ECO:0000259" key="7">
    <source>
        <dbReference type="Pfam" id="PF04055"/>
    </source>
</evidence>
<evidence type="ECO:0000256" key="6">
    <source>
        <dbReference type="ARBA" id="ARBA00023014"/>
    </source>
</evidence>
<dbReference type="GO" id="GO:0003824">
    <property type="term" value="F:catalytic activity"/>
    <property type="evidence" value="ECO:0007669"/>
    <property type="project" value="InterPro"/>
</dbReference>
<dbReference type="Gene3D" id="3.20.20.70">
    <property type="entry name" value="Aldolase class I"/>
    <property type="match status" value="1"/>
</dbReference>
<comment type="caution">
    <text evidence="8">The sequence shown here is derived from an EMBL/GenBank/DDBJ whole genome shotgun (WGS) entry which is preliminary data.</text>
</comment>
<dbReference type="InterPro" id="IPR007197">
    <property type="entry name" value="rSAM"/>
</dbReference>
<dbReference type="AlphaFoldDB" id="J9FBF4"/>
<dbReference type="EMBL" id="AMCI01007675">
    <property type="protein sequence ID" value="EJW92231.1"/>
    <property type="molecule type" value="Genomic_DNA"/>
</dbReference>
<dbReference type="UniPathway" id="UPA00782"/>
<dbReference type="GO" id="GO:0051539">
    <property type="term" value="F:4 iron, 4 sulfur cluster binding"/>
    <property type="evidence" value="ECO:0007669"/>
    <property type="project" value="UniProtKB-KW"/>
</dbReference>